<evidence type="ECO:0000313" key="3">
    <source>
        <dbReference type="Proteomes" id="UP001341840"/>
    </source>
</evidence>
<organism evidence="2 3">
    <name type="scientific">Stylosanthes scabra</name>
    <dbReference type="NCBI Taxonomy" id="79078"/>
    <lineage>
        <taxon>Eukaryota</taxon>
        <taxon>Viridiplantae</taxon>
        <taxon>Streptophyta</taxon>
        <taxon>Embryophyta</taxon>
        <taxon>Tracheophyta</taxon>
        <taxon>Spermatophyta</taxon>
        <taxon>Magnoliopsida</taxon>
        <taxon>eudicotyledons</taxon>
        <taxon>Gunneridae</taxon>
        <taxon>Pentapetalae</taxon>
        <taxon>rosids</taxon>
        <taxon>fabids</taxon>
        <taxon>Fabales</taxon>
        <taxon>Fabaceae</taxon>
        <taxon>Papilionoideae</taxon>
        <taxon>50 kb inversion clade</taxon>
        <taxon>dalbergioids sensu lato</taxon>
        <taxon>Dalbergieae</taxon>
        <taxon>Pterocarpus clade</taxon>
        <taxon>Stylosanthes</taxon>
    </lineage>
</organism>
<evidence type="ECO:0000313" key="2">
    <source>
        <dbReference type="EMBL" id="MED6153744.1"/>
    </source>
</evidence>
<feature type="non-terminal residue" evidence="2">
    <location>
        <position position="66"/>
    </location>
</feature>
<dbReference type="EMBL" id="JASCZI010094368">
    <property type="protein sequence ID" value="MED6153744.1"/>
    <property type="molecule type" value="Genomic_DNA"/>
</dbReference>
<comment type="caution">
    <text evidence="2">The sequence shown here is derived from an EMBL/GenBank/DDBJ whole genome shotgun (WGS) entry which is preliminary data.</text>
</comment>
<reference evidence="2 3" key="1">
    <citation type="journal article" date="2023" name="Plants (Basel)">
        <title>Bridging the Gap: Combining Genomics and Transcriptomics Approaches to Understand Stylosanthes scabra, an Orphan Legume from the Brazilian Caatinga.</title>
        <authorList>
            <person name="Ferreira-Neto J.R.C."/>
            <person name="da Silva M.D."/>
            <person name="Binneck E."/>
            <person name="de Melo N.F."/>
            <person name="da Silva R.H."/>
            <person name="de Melo A.L.T.M."/>
            <person name="Pandolfi V."/>
            <person name="Bustamante F.O."/>
            <person name="Brasileiro-Vidal A.C."/>
            <person name="Benko-Iseppon A.M."/>
        </authorList>
    </citation>
    <scope>NUCLEOTIDE SEQUENCE [LARGE SCALE GENOMIC DNA]</scope>
    <source>
        <tissue evidence="2">Leaves</tissue>
    </source>
</reference>
<sequence length="66" mass="7218">MRWDREIDAEMRRLHDFPTQSSPSAQGAAGQAAGWSSTPQMETGLEEDDGVVEGGLWWKKAAVVEG</sequence>
<protein>
    <submittedName>
        <fullName evidence="2">Uncharacterized protein</fullName>
    </submittedName>
</protein>
<proteinExistence type="predicted"/>
<accession>A0ABU6TY03</accession>
<gene>
    <name evidence="2" type="ORF">PIB30_104991</name>
</gene>
<name>A0ABU6TY03_9FABA</name>
<keyword evidence="3" id="KW-1185">Reference proteome</keyword>
<feature type="compositionally biased region" description="Low complexity" evidence="1">
    <location>
        <begin position="20"/>
        <end position="37"/>
    </location>
</feature>
<dbReference type="Proteomes" id="UP001341840">
    <property type="component" value="Unassembled WGS sequence"/>
</dbReference>
<feature type="region of interest" description="Disordered" evidence="1">
    <location>
        <begin position="12"/>
        <end position="50"/>
    </location>
</feature>
<evidence type="ECO:0000256" key="1">
    <source>
        <dbReference type="SAM" id="MobiDB-lite"/>
    </source>
</evidence>